<organism evidence="16 17">
    <name type="scientific">Gymnopilus junonius</name>
    <name type="common">Spectacular rustgill mushroom</name>
    <name type="synonym">Gymnopilus spectabilis subsp. junonius</name>
    <dbReference type="NCBI Taxonomy" id="109634"/>
    <lineage>
        <taxon>Eukaryota</taxon>
        <taxon>Fungi</taxon>
        <taxon>Dikarya</taxon>
        <taxon>Basidiomycota</taxon>
        <taxon>Agaricomycotina</taxon>
        <taxon>Agaricomycetes</taxon>
        <taxon>Agaricomycetidae</taxon>
        <taxon>Agaricales</taxon>
        <taxon>Agaricineae</taxon>
        <taxon>Hymenogastraceae</taxon>
        <taxon>Gymnopilus</taxon>
    </lineage>
</organism>
<reference evidence="16" key="1">
    <citation type="submission" date="2020-11" db="EMBL/GenBank/DDBJ databases">
        <authorList>
            <consortium name="DOE Joint Genome Institute"/>
            <person name="Ahrendt S."/>
            <person name="Riley R."/>
            <person name="Andreopoulos W."/>
            <person name="LaButti K."/>
            <person name="Pangilinan J."/>
            <person name="Ruiz-duenas F.J."/>
            <person name="Barrasa J.M."/>
            <person name="Sanchez-Garcia M."/>
            <person name="Camarero S."/>
            <person name="Miyauchi S."/>
            <person name="Serrano A."/>
            <person name="Linde D."/>
            <person name="Babiker R."/>
            <person name="Drula E."/>
            <person name="Ayuso-Fernandez I."/>
            <person name="Pacheco R."/>
            <person name="Padilla G."/>
            <person name="Ferreira P."/>
            <person name="Barriuso J."/>
            <person name="Kellner H."/>
            <person name="Castanera R."/>
            <person name="Alfaro M."/>
            <person name="Ramirez L."/>
            <person name="Pisabarro A.G."/>
            <person name="Kuo A."/>
            <person name="Tritt A."/>
            <person name="Lipzen A."/>
            <person name="He G."/>
            <person name="Yan M."/>
            <person name="Ng V."/>
            <person name="Cullen D."/>
            <person name="Martin F."/>
            <person name="Rosso M.-N."/>
            <person name="Henrissat B."/>
            <person name="Hibbett D."/>
            <person name="Martinez A.T."/>
            <person name="Grigoriev I.V."/>
        </authorList>
    </citation>
    <scope>NUCLEOTIDE SEQUENCE</scope>
    <source>
        <strain evidence="16">AH 44721</strain>
    </source>
</reference>
<dbReference type="GO" id="GO:0005789">
    <property type="term" value="C:endoplasmic reticulum membrane"/>
    <property type="evidence" value="ECO:0007669"/>
    <property type="project" value="UniProtKB-SubCell"/>
</dbReference>
<evidence type="ECO:0000256" key="13">
    <source>
        <dbReference type="ARBA" id="ARBA00024850"/>
    </source>
</evidence>
<dbReference type="PANTHER" id="PTHR12250:SF0">
    <property type="entry name" value="GPI ETHANOLAMINE PHOSPHATE TRANSFERASE 1"/>
    <property type="match status" value="1"/>
</dbReference>
<dbReference type="SUPFAM" id="SSF53649">
    <property type="entry name" value="Alkaline phosphatase-like"/>
    <property type="match status" value="1"/>
</dbReference>
<keyword evidence="17" id="KW-1185">Reference proteome</keyword>
<proteinExistence type="inferred from homology"/>
<evidence type="ECO:0000256" key="12">
    <source>
        <dbReference type="ARBA" id="ARBA00023316"/>
    </source>
</evidence>
<feature type="transmembrane region" description="Helical" evidence="14">
    <location>
        <begin position="817"/>
        <end position="844"/>
    </location>
</feature>
<feature type="transmembrane region" description="Helical" evidence="14">
    <location>
        <begin position="637"/>
        <end position="659"/>
    </location>
</feature>
<keyword evidence="7 14" id="KW-0812">Transmembrane</keyword>
<name>A0A9P5TQS9_GYMJU</name>
<feature type="transmembrane region" description="Helical" evidence="14">
    <location>
        <begin position="708"/>
        <end position="724"/>
    </location>
</feature>
<dbReference type="CDD" id="cd16020">
    <property type="entry name" value="GPI_EPT_1"/>
    <property type="match status" value="1"/>
</dbReference>
<evidence type="ECO:0000256" key="9">
    <source>
        <dbReference type="ARBA" id="ARBA00022989"/>
    </source>
</evidence>
<feature type="transmembrane region" description="Helical" evidence="14">
    <location>
        <begin position="922"/>
        <end position="947"/>
    </location>
</feature>
<feature type="transmembrane region" description="Helical" evidence="14">
    <location>
        <begin position="527"/>
        <end position="547"/>
    </location>
</feature>
<comment type="pathway">
    <text evidence="2 14">Glycolipid biosynthesis; glycosylphosphatidylinositol-anchor biosynthesis.</text>
</comment>
<dbReference type="GO" id="GO:0071555">
    <property type="term" value="P:cell wall organization"/>
    <property type="evidence" value="ECO:0007669"/>
    <property type="project" value="UniProtKB-KW"/>
</dbReference>
<evidence type="ECO:0000256" key="8">
    <source>
        <dbReference type="ARBA" id="ARBA00022824"/>
    </source>
</evidence>
<evidence type="ECO:0000313" key="16">
    <source>
        <dbReference type="EMBL" id="KAF8905948.1"/>
    </source>
</evidence>
<dbReference type="Pfam" id="PF01663">
    <property type="entry name" value="Phosphodiest"/>
    <property type="match status" value="1"/>
</dbReference>
<sequence>MKGQNSRYNVAKLLLIGLVFHLVYIGCAWDEELWIPNEGVAPSKRLVLIVGDGLRADLLFSLNAFADIPGSPEIVAPHLRSIVESRGAFGISHTRVPTESRPGHVAIIGKYFTCGMYEDVSAVTKGWKTNPVDFDSVFNQSKSTYSFGSPDILPMFAKGATPGKVKTWTYNEDEEDFTKDATALDVWVLDRLKSLFQNATSDPRLLEDLRSEKVVFFLHLLGLDTTGHSYRPHSKEYMHNIRVVDDIVRETESLMSEFYQDNSTSFIFTADHGMSVIGNHGDGHPDNTRTPLVAWGSGIRGPVLDTTPSAHDTFSASWQLGHLFRRDVEQADIASLMAALIGVNWPVNSVGVLPDVDSTRPGYLDPKLGEEALAHAAFVNAKVILEQFRVKDELKRKHTIFYKSLKPLSEFSFTDDAPQILKIEQLITEKRWDAARFASSEVIQEALKGLHYLQTYDRFLIRAFVTAAYFGWAAYASLYLLRPLDNIPQAASFLATSQAASALTVAGWTVLVGFWISFILQRSPWSFYIYIAFPCYFWHQFLVQAFVTLKLGPQLQMSLSQMISTSVMVVLALLGMVVGYKHRSIWSIGFVFIGLLWPLSRGKDVHSRSPWYTSFWAISCLVTGVFPLLSVDKTESLTTITIGGFAILLTGSAVAWRIVQSTKKPSTQTMLAKLFVCQIFFIGFTMAITASSVRHLQAKKGLPAQNQWAGWLVLVISSVLPFAFRGQGHTKYSKILMYFLGFGPCFVILSISVEGLFFLAYSAVLITWIQVEKAVRSSNAAASSSNTTEPSIEEMKVTKSELELAIAHKFDLDDLRIALFFLFFVQVGFFGTGNVASISSFYLAPVYRLIPIFNPFYMSALLIFKIIAPYIMLSITFAVLNDALNLPPFSLLLVALTITDGMTLAFFYNVQDTGSWLEIGQSISFFCITSLLLLWAAGICAAGEYLMADVLSLSLVKDPKKVD</sequence>
<feature type="transmembrane region" description="Helical" evidence="14">
    <location>
        <begin position="886"/>
        <end position="910"/>
    </location>
</feature>
<keyword evidence="10 14" id="KW-0472">Membrane</keyword>
<dbReference type="EMBL" id="JADNYJ010000020">
    <property type="protein sequence ID" value="KAF8905948.1"/>
    <property type="molecule type" value="Genomic_DNA"/>
</dbReference>
<evidence type="ECO:0000256" key="4">
    <source>
        <dbReference type="ARBA" id="ARBA00020831"/>
    </source>
</evidence>
<dbReference type="InterPro" id="IPR017852">
    <property type="entry name" value="GPI_EtnP_transferase_1_C"/>
</dbReference>
<evidence type="ECO:0000256" key="6">
    <source>
        <dbReference type="ARBA" id="ARBA00022679"/>
    </source>
</evidence>
<keyword evidence="11" id="KW-0325">Glycoprotein</keyword>
<comment type="subcellular location">
    <subcellularLocation>
        <location evidence="1 14">Endoplasmic reticulum membrane</location>
        <topology evidence="1 14">Multi-pass membrane protein</topology>
    </subcellularLocation>
</comment>
<feature type="transmembrane region" description="Helical" evidence="14">
    <location>
        <begin position="502"/>
        <end position="521"/>
    </location>
</feature>
<dbReference type="Gene3D" id="3.40.720.10">
    <property type="entry name" value="Alkaline Phosphatase, subunit A"/>
    <property type="match status" value="1"/>
</dbReference>
<keyword evidence="12" id="KW-0961">Cell wall biogenesis/degradation</keyword>
<evidence type="ECO:0000259" key="15">
    <source>
        <dbReference type="Pfam" id="PF04987"/>
    </source>
</evidence>
<evidence type="ECO:0000256" key="7">
    <source>
        <dbReference type="ARBA" id="ARBA00022692"/>
    </source>
</evidence>
<protein>
    <recommendedName>
        <fullName evidence="4 14">GPI ethanolamine phosphate transferase 1</fullName>
        <ecNumber evidence="14">2.-.-.-</ecNumber>
    </recommendedName>
</protein>
<evidence type="ECO:0000256" key="14">
    <source>
        <dbReference type="RuleBase" id="RU367138"/>
    </source>
</evidence>
<feature type="transmembrane region" description="Helical" evidence="14">
    <location>
        <begin position="736"/>
        <end position="769"/>
    </location>
</feature>
<feature type="transmembrane region" description="Helical" evidence="14">
    <location>
        <begin position="856"/>
        <end position="880"/>
    </location>
</feature>
<dbReference type="AlphaFoldDB" id="A0A9P5TQS9"/>
<keyword evidence="5 14" id="KW-0337">GPI-anchor biosynthesis</keyword>
<dbReference type="PANTHER" id="PTHR12250">
    <property type="entry name" value="PHOSPHATIDYLINOSITOL GLYCAN, CLASS N"/>
    <property type="match status" value="1"/>
</dbReference>
<accession>A0A9P5TQS9</accession>
<dbReference type="Pfam" id="PF04987">
    <property type="entry name" value="PigN"/>
    <property type="match status" value="1"/>
</dbReference>
<dbReference type="InterPro" id="IPR007070">
    <property type="entry name" value="GPI_EtnP_transferase_1"/>
</dbReference>
<evidence type="ECO:0000256" key="5">
    <source>
        <dbReference type="ARBA" id="ARBA00022502"/>
    </source>
</evidence>
<comment type="function">
    <text evidence="13 14">Ethanolamine phosphate transferase involved in glycosylphosphatidylinositol-anchor biosynthesis. Transfers ethanolamine phosphate to the first alpha-1,4-linked mannose of the glycosylphosphatidylinositol precursor of GPI-anchor.</text>
</comment>
<gene>
    <name evidence="16" type="ORF">CPB84DRAFT_1844587</name>
</gene>
<evidence type="ECO:0000256" key="11">
    <source>
        <dbReference type="ARBA" id="ARBA00023180"/>
    </source>
</evidence>
<feature type="transmembrane region" description="Helical" evidence="14">
    <location>
        <begin position="559"/>
        <end position="578"/>
    </location>
</feature>
<feature type="transmembrane region" description="Helical" evidence="14">
    <location>
        <begin position="671"/>
        <end position="688"/>
    </location>
</feature>
<feature type="transmembrane region" description="Helical" evidence="14">
    <location>
        <begin position="459"/>
        <end position="481"/>
    </location>
</feature>
<evidence type="ECO:0000256" key="3">
    <source>
        <dbReference type="ARBA" id="ARBA00008400"/>
    </source>
</evidence>
<comment type="similarity">
    <text evidence="3 14">Belongs to the PIGG/PIGN/PIGO family. PIGN subfamily.</text>
</comment>
<keyword evidence="6 14" id="KW-0808">Transferase</keyword>
<dbReference type="FunFam" id="3.40.720.10:FF:000015">
    <property type="entry name" value="GPI ethanolamine phosphate transferase 1"/>
    <property type="match status" value="1"/>
</dbReference>
<comment type="caution">
    <text evidence="16">The sequence shown here is derived from an EMBL/GenBank/DDBJ whole genome shotgun (WGS) entry which is preliminary data.</text>
</comment>
<evidence type="ECO:0000256" key="1">
    <source>
        <dbReference type="ARBA" id="ARBA00004477"/>
    </source>
</evidence>
<dbReference type="EC" id="2.-.-.-" evidence="14"/>
<feature type="domain" description="GPI ethanolamine phosphate transferase 1 C-terminal" evidence="15">
    <location>
        <begin position="448"/>
        <end position="915"/>
    </location>
</feature>
<dbReference type="InterPro" id="IPR017850">
    <property type="entry name" value="Alkaline_phosphatase_core_sf"/>
</dbReference>
<feature type="transmembrane region" description="Helical" evidence="14">
    <location>
        <begin position="584"/>
        <end position="599"/>
    </location>
</feature>
<evidence type="ECO:0000256" key="2">
    <source>
        <dbReference type="ARBA" id="ARBA00004687"/>
    </source>
</evidence>
<evidence type="ECO:0000313" key="17">
    <source>
        <dbReference type="Proteomes" id="UP000724874"/>
    </source>
</evidence>
<keyword evidence="9 14" id="KW-1133">Transmembrane helix</keyword>
<dbReference type="Proteomes" id="UP000724874">
    <property type="component" value="Unassembled WGS sequence"/>
</dbReference>
<keyword evidence="8 14" id="KW-0256">Endoplasmic reticulum</keyword>
<dbReference type="OrthoDB" id="2748310at2759"/>
<dbReference type="InterPro" id="IPR002591">
    <property type="entry name" value="Phosphodiest/P_Trfase"/>
</dbReference>
<dbReference type="InterPro" id="IPR037671">
    <property type="entry name" value="PIGN_N"/>
</dbReference>
<dbReference type="GO" id="GO:0051377">
    <property type="term" value="F:mannose-ethanolamine phosphotransferase activity"/>
    <property type="evidence" value="ECO:0007669"/>
    <property type="project" value="UniProtKB-UniRule"/>
</dbReference>
<dbReference type="GO" id="GO:0006506">
    <property type="term" value="P:GPI anchor biosynthetic process"/>
    <property type="evidence" value="ECO:0007669"/>
    <property type="project" value="UniProtKB-KW"/>
</dbReference>
<evidence type="ECO:0000256" key="10">
    <source>
        <dbReference type="ARBA" id="ARBA00023136"/>
    </source>
</evidence>